<evidence type="ECO:0000313" key="2">
    <source>
        <dbReference type="Proteomes" id="UP000324632"/>
    </source>
</evidence>
<keyword evidence="2" id="KW-1185">Reference proteome</keyword>
<reference evidence="1 2" key="1">
    <citation type="journal article" date="2019" name="Mol. Ecol. Resour.">
        <title>Chromosome-level genome assembly of Triplophysa tibetana, a fish adapted to the harsh high-altitude environment of the Tibetan Plateau.</title>
        <authorList>
            <person name="Yang X."/>
            <person name="Liu H."/>
            <person name="Ma Z."/>
            <person name="Zou Y."/>
            <person name="Zou M."/>
            <person name="Mao Y."/>
            <person name="Li X."/>
            <person name="Wang H."/>
            <person name="Chen T."/>
            <person name="Wang W."/>
            <person name="Yang R."/>
        </authorList>
    </citation>
    <scope>NUCLEOTIDE SEQUENCE [LARGE SCALE GENOMIC DNA]</scope>
    <source>
        <strain evidence="1">TTIB1903HZAU</strain>
        <tissue evidence="1">Muscle</tissue>
    </source>
</reference>
<dbReference type="EMBL" id="SOYY01000004">
    <property type="protein sequence ID" value="KAA0722717.1"/>
    <property type="molecule type" value="Genomic_DNA"/>
</dbReference>
<name>A0A5A9PPN7_9TELE</name>
<sequence>MPPLSLIEDVMQPGRPACRCLATAAAAATTSKRMNRGLFFLPDDWLQGRGRRDKSDHITEHHHLTCVSVDSLTFRDGSIRDHTGRSHQPELQHVASAGRIFPTRCEIKFPQIHIVPQRVKHPSRCIIPGRRAVGLRWRRLSRPLSDMRENLRNAGKVVTEELGISHFFKTTFVFADGGELKDLAARAPQRHMEDLRLSKLTQSGLWRTLEYSLSRRWAS</sequence>
<dbReference type="AlphaFoldDB" id="A0A5A9PPN7"/>
<dbReference type="Proteomes" id="UP000324632">
    <property type="component" value="Chromosome 4"/>
</dbReference>
<accession>A0A5A9PPN7</accession>
<organism evidence="1 2">
    <name type="scientific">Triplophysa tibetana</name>
    <dbReference type="NCBI Taxonomy" id="1572043"/>
    <lineage>
        <taxon>Eukaryota</taxon>
        <taxon>Metazoa</taxon>
        <taxon>Chordata</taxon>
        <taxon>Craniata</taxon>
        <taxon>Vertebrata</taxon>
        <taxon>Euteleostomi</taxon>
        <taxon>Actinopterygii</taxon>
        <taxon>Neopterygii</taxon>
        <taxon>Teleostei</taxon>
        <taxon>Ostariophysi</taxon>
        <taxon>Cypriniformes</taxon>
        <taxon>Nemacheilidae</taxon>
        <taxon>Triplophysa</taxon>
    </lineage>
</organism>
<proteinExistence type="predicted"/>
<evidence type="ECO:0000313" key="1">
    <source>
        <dbReference type="EMBL" id="KAA0722717.1"/>
    </source>
</evidence>
<gene>
    <name evidence="1" type="ORF">E1301_Tti015458</name>
</gene>
<comment type="caution">
    <text evidence="1">The sequence shown here is derived from an EMBL/GenBank/DDBJ whole genome shotgun (WGS) entry which is preliminary data.</text>
</comment>
<protein>
    <submittedName>
        <fullName evidence="1">Uncharacterized protein</fullName>
    </submittedName>
</protein>